<gene>
    <name evidence="3" type="ORF">BA011_01810</name>
</gene>
<dbReference type="EMBL" id="CP016286">
    <property type="protein sequence ID" value="ANP84594.1"/>
    <property type="molecule type" value="Genomic_DNA"/>
</dbReference>
<feature type="region of interest" description="Disordered" evidence="1">
    <location>
        <begin position="594"/>
        <end position="629"/>
    </location>
</feature>
<dbReference type="InterPro" id="IPR041219">
    <property type="entry name" value="Phage_lysozyme2"/>
</dbReference>
<organism evidence="3 4">
    <name type="scientific">Rhizobium leguminosarum</name>
    <dbReference type="NCBI Taxonomy" id="384"/>
    <lineage>
        <taxon>Bacteria</taxon>
        <taxon>Pseudomonadati</taxon>
        <taxon>Pseudomonadota</taxon>
        <taxon>Alphaproteobacteria</taxon>
        <taxon>Hyphomicrobiales</taxon>
        <taxon>Rhizobiaceae</taxon>
        <taxon>Rhizobium/Agrobacterium group</taxon>
        <taxon>Rhizobium</taxon>
    </lineage>
</organism>
<feature type="compositionally biased region" description="Pro residues" evidence="1">
    <location>
        <begin position="85"/>
        <end position="97"/>
    </location>
</feature>
<sequence length="646" mass="68907">MSLKSFISGGDTGKTQGEISDQRKRLAYAMLQEGMESGPVQSPWQGAARLVQALMGGLAIRRQEQQASGDGSAAPAAEPGGFPFAPLPDNGPVPPQRPYLDPQPMAPAAQPGAGLFATLPDNGPIPTPRPNRDPMVTTDYRREQPMAADQPGDDPFGPLPDNGPIPTQRPAYHAPAASAAQPIDGNVYDGFMRAVKTKVSNPYALAAIASTGQSESSFSPKRANSSWSDPSQSGKEGTSGGIMSWRDNRLQKLYNFATAKGEKPGAISPQTQAEFFLQEDPRLIARLNSARSVEEAQRLMNNAWRFDGYDQPGGEAAKRRARAEAFLPQFMTAGADPSFIAIPDADPFAPPANIPIPTPRPYRDPVVTTDYRRDQPMTPEQPSDDTFAPLPDNGPIPAPRPGYRDPQVTTDDRRGQSAAPAAGGGAATSANDGAALKTILSDPTRRAELPAGMRNNNPTNLKYVGQQRPGIIGPSENTDQGDRQVVYATPEAGMEHNFWQVMRKYRKGMLTPNQIIAGDGGWTPGAFGAAANIARSMGIDPDDDIRLTDPLMAKKFLRALITQEQGTSGDLYPDSMIEAAIAAQPKAAAHAVPSLPANVPIPTPRPDIDPRGAKDDRRGQNGPPADFGKSAALVRALLARQQSGLW</sequence>
<reference evidence="3 4" key="1">
    <citation type="submission" date="2016-06" db="EMBL/GenBank/DDBJ databases">
        <title>Microsymbionts genomes from the relict species Vavilovia formosa.</title>
        <authorList>
            <person name="Chirak E."/>
            <person name="Kimeklis A."/>
            <person name="Andronov E."/>
        </authorList>
    </citation>
    <scope>NUCLEOTIDE SEQUENCE [LARGE SCALE GENOMIC DNA]</scope>
    <source>
        <strain evidence="3 4">Vaf10</strain>
    </source>
</reference>
<dbReference type="Proteomes" id="UP000092691">
    <property type="component" value="Chromosome"/>
</dbReference>
<dbReference type="RefSeq" id="WP_065279224.1">
    <property type="nucleotide sequence ID" value="NZ_CP016286.1"/>
</dbReference>
<feature type="region of interest" description="Disordered" evidence="1">
    <location>
        <begin position="1"/>
        <end position="21"/>
    </location>
</feature>
<feature type="domain" description="Phage tail lysozyme" evidence="2">
    <location>
        <begin position="196"/>
        <end position="327"/>
    </location>
</feature>
<protein>
    <recommendedName>
        <fullName evidence="2">Phage tail lysozyme domain-containing protein</fullName>
    </recommendedName>
</protein>
<evidence type="ECO:0000259" key="2">
    <source>
        <dbReference type="Pfam" id="PF18013"/>
    </source>
</evidence>
<name>A0A1B1C4D9_RHILE</name>
<accession>A0A1B1C4D9</accession>
<feature type="compositionally biased region" description="Basic and acidic residues" evidence="1">
    <location>
        <begin position="606"/>
        <end position="619"/>
    </location>
</feature>
<proteinExistence type="predicted"/>
<feature type="compositionally biased region" description="Polar residues" evidence="1">
    <location>
        <begin position="210"/>
        <end position="236"/>
    </location>
</feature>
<dbReference type="OrthoDB" id="7330655at2"/>
<dbReference type="AlphaFoldDB" id="A0A1B1C4D9"/>
<feature type="compositionally biased region" description="Low complexity" evidence="1">
    <location>
        <begin position="67"/>
        <end position="84"/>
    </location>
</feature>
<feature type="region of interest" description="Disordered" evidence="1">
    <location>
        <begin position="372"/>
        <end position="434"/>
    </location>
</feature>
<dbReference type="Pfam" id="PF18013">
    <property type="entry name" value="Phage_lysozyme2"/>
    <property type="match status" value="1"/>
</dbReference>
<evidence type="ECO:0000313" key="4">
    <source>
        <dbReference type="Proteomes" id="UP000092691"/>
    </source>
</evidence>
<feature type="region of interest" description="Disordered" evidence="1">
    <location>
        <begin position="210"/>
        <end position="243"/>
    </location>
</feature>
<dbReference type="Gene3D" id="1.10.530.10">
    <property type="match status" value="1"/>
</dbReference>
<evidence type="ECO:0000313" key="3">
    <source>
        <dbReference type="EMBL" id="ANP84594.1"/>
    </source>
</evidence>
<feature type="region of interest" description="Disordered" evidence="1">
    <location>
        <begin position="63"/>
        <end position="178"/>
    </location>
</feature>
<evidence type="ECO:0000256" key="1">
    <source>
        <dbReference type="SAM" id="MobiDB-lite"/>
    </source>
</evidence>
<feature type="compositionally biased region" description="Low complexity" evidence="1">
    <location>
        <begin position="102"/>
        <end position="114"/>
    </location>
</feature>